<dbReference type="AlphaFoldDB" id="A0A7K0KF40"/>
<reference evidence="2 3" key="1">
    <citation type="submission" date="2019-08" db="EMBL/GenBank/DDBJ databases">
        <title>In-depth cultivation of the pig gut microbiome towards novel bacterial diversity and tailored functional studies.</title>
        <authorList>
            <person name="Wylensek D."/>
            <person name="Hitch T.C.A."/>
            <person name="Clavel T."/>
        </authorList>
    </citation>
    <scope>NUCLEOTIDE SEQUENCE [LARGE SCALE GENOMIC DNA]</scope>
    <source>
        <strain evidence="2 3">LKV-178-WT-2A</strain>
    </source>
</reference>
<dbReference type="RefSeq" id="WP_154534054.1">
    <property type="nucleotide sequence ID" value="NZ_VUNG01000015.1"/>
</dbReference>
<organism evidence="2 3">
    <name type="scientific">Hallella mizrahii</name>
    <dbReference type="NCBI Taxonomy" id="2606637"/>
    <lineage>
        <taxon>Bacteria</taxon>
        <taxon>Pseudomonadati</taxon>
        <taxon>Bacteroidota</taxon>
        <taxon>Bacteroidia</taxon>
        <taxon>Bacteroidales</taxon>
        <taxon>Prevotellaceae</taxon>
        <taxon>Hallella</taxon>
    </lineage>
</organism>
<evidence type="ECO:0000313" key="2">
    <source>
        <dbReference type="EMBL" id="MST84469.1"/>
    </source>
</evidence>
<dbReference type="EMBL" id="VUNG01000015">
    <property type="protein sequence ID" value="MST84469.1"/>
    <property type="molecule type" value="Genomic_DNA"/>
</dbReference>
<proteinExistence type="predicted"/>
<gene>
    <name evidence="2" type="ORF">FYJ73_07265</name>
</gene>
<sequence>MATGIVNLRDSIYQEAMRYAKMHNVSLESFVENIIINTINRDKHSSKKFKLKSFDELSPRVQSLIGSGHVSKEAEDDINGRKARMDSLERKYGNG</sequence>
<feature type="region of interest" description="Disordered" evidence="1">
    <location>
        <begin position="66"/>
        <end position="95"/>
    </location>
</feature>
<name>A0A7K0KF40_9BACT</name>
<keyword evidence="3" id="KW-1185">Reference proteome</keyword>
<protein>
    <submittedName>
        <fullName evidence="2">Uncharacterized protein</fullName>
    </submittedName>
</protein>
<evidence type="ECO:0000313" key="3">
    <source>
        <dbReference type="Proteomes" id="UP000438914"/>
    </source>
</evidence>
<feature type="compositionally biased region" description="Basic and acidic residues" evidence="1">
    <location>
        <begin position="70"/>
        <end position="95"/>
    </location>
</feature>
<dbReference type="Proteomes" id="UP000438914">
    <property type="component" value="Unassembled WGS sequence"/>
</dbReference>
<evidence type="ECO:0000256" key="1">
    <source>
        <dbReference type="SAM" id="MobiDB-lite"/>
    </source>
</evidence>
<accession>A0A7K0KF40</accession>
<comment type="caution">
    <text evidence="2">The sequence shown here is derived from an EMBL/GenBank/DDBJ whole genome shotgun (WGS) entry which is preliminary data.</text>
</comment>